<dbReference type="Gene3D" id="3.40.50.150">
    <property type="entry name" value="Vaccinia Virus protein VP39"/>
    <property type="match status" value="1"/>
</dbReference>
<sequence length="722" mass="79429">MSWTPTISTRRRFPPSASLGDGVLLVASARPASKPLFSPVDGYSRKSTSSAAPSTRSTSTSGIWWSKMGLFNNKEGVTVNSTRTSSEKVSSSSPTPSAQYELGTPVNTISNKNLPRDRVLSPEVLFCSSPTPIDPFNPLANASFASSTTIRPNNWDKARAIKPKRSLANLLDLRTPAAPRASFSATNYCDTSSTFTTPDLSEGSSDFSFTLPETPSPVSGFDSPDEFDDEGENDEIDEAYQFRHTLGKRGNLPHHRFPPEVAPYMPAYTAISLNSDYATYSILHHLTPKSSPTFHDYGGKPPQHVLDLGCGEGYWAAEAATTWKATNTKVVAFDLVDLSSAMCGSDSKDPAVTKNMHWVTGNFLNPLPYKDNTFDHVRMANLGLAVPANRWSGLIMEAQRVLKYGGRLEIIDDQLFFPEIQATYHTNRCHIAQDMEFLFVKMLKSLNISSSPHKIIESQLRRVFKGKVHSRRFELRIPVRNQGVVNPRASQRSLDSAGQETKSNSQISAGPVILEVPAAPRTQPVHNAVKTPSPKALRLLMGDIISGQPEIPGAIPAYQPTGLLLTTSVVGEPSTFIDMDQDSLEMLASRHIHTLIASKLALGTYIQGLTDDDGDSVLTESEFEVALWEYDCFKRHRMNWTKPYGPFDHDGTTLAERLFGKNVGKKDRVEEPKESASTFKSSSRSHSIGGNIPVPEGLKPSECAYLPVRVFRVYEAIKTRQL</sequence>
<feature type="region of interest" description="Disordered" evidence="1">
    <location>
        <begin position="77"/>
        <end position="109"/>
    </location>
</feature>
<organism evidence="3 4">
    <name type="scientific">Cristinia sonorae</name>
    <dbReference type="NCBI Taxonomy" id="1940300"/>
    <lineage>
        <taxon>Eukaryota</taxon>
        <taxon>Fungi</taxon>
        <taxon>Dikarya</taxon>
        <taxon>Basidiomycota</taxon>
        <taxon>Agaricomycotina</taxon>
        <taxon>Agaricomycetes</taxon>
        <taxon>Agaricomycetidae</taxon>
        <taxon>Agaricales</taxon>
        <taxon>Pleurotineae</taxon>
        <taxon>Stephanosporaceae</taxon>
        <taxon>Cristinia</taxon>
    </lineage>
</organism>
<dbReference type="EMBL" id="JAEVFJ010000009">
    <property type="protein sequence ID" value="KAH8102385.1"/>
    <property type="molecule type" value="Genomic_DNA"/>
</dbReference>
<evidence type="ECO:0000313" key="3">
    <source>
        <dbReference type="EMBL" id="KAH8102385.1"/>
    </source>
</evidence>
<feature type="compositionally biased region" description="Low complexity" evidence="1">
    <location>
        <begin position="81"/>
        <end position="97"/>
    </location>
</feature>
<dbReference type="AlphaFoldDB" id="A0A8K0UTP9"/>
<evidence type="ECO:0000256" key="1">
    <source>
        <dbReference type="SAM" id="MobiDB-lite"/>
    </source>
</evidence>
<feature type="region of interest" description="Disordered" evidence="1">
    <location>
        <begin position="486"/>
        <end position="506"/>
    </location>
</feature>
<evidence type="ECO:0000313" key="4">
    <source>
        <dbReference type="Proteomes" id="UP000813824"/>
    </source>
</evidence>
<dbReference type="InterPro" id="IPR029063">
    <property type="entry name" value="SAM-dependent_MTases_sf"/>
</dbReference>
<comment type="caution">
    <text evidence="3">The sequence shown here is derived from an EMBL/GenBank/DDBJ whole genome shotgun (WGS) entry which is preliminary data.</text>
</comment>
<gene>
    <name evidence="3" type="ORF">BXZ70DRAFT_1006316</name>
</gene>
<evidence type="ECO:0000259" key="2">
    <source>
        <dbReference type="Pfam" id="PF13649"/>
    </source>
</evidence>
<feature type="region of interest" description="Disordered" evidence="1">
    <location>
        <begin position="37"/>
        <end position="60"/>
    </location>
</feature>
<dbReference type="GO" id="GO:0008168">
    <property type="term" value="F:methyltransferase activity"/>
    <property type="evidence" value="ECO:0007669"/>
    <property type="project" value="TreeGrafter"/>
</dbReference>
<name>A0A8K0UTP9_9AGAR</name>
<feature type="compositionally biased region" description="Basic and acidic residues" evidence="1">
    <location>
        <begin position="665"/>
        <end position="674"/>
    </location>
</feature>
<protein>
    <recommendedName>
        <fullName evidence="2">Methyltransferase domain-containing protein</fullName>
    </recommendedName>
</protein>
<keyword evidence="4" id="KW-1185">Reference proteome</keyword>
<feature type="domain" description="Methyltransferase" evidence="2">
    <location>
        <begin position="305"/>
        <end position="406"/>
    </location>
</feature>
<dbReference type="SUPFAM" id="SSF53335">
    <property type="entry name" value="S-adenosyl-L-methionine-dependent methyltransferases"/>
    <property type="match status" value="1"/>
</dbReference>
<feature type="compositionally biased region" description="Polar residues" evidence="1">
    <location>
        <begin position="488"/>
        <end position="506"/>
    </location>
</feature>
<dbReference type="CDD" id="cd02440">
    <property type="entry name" value="AdoMet_MTases"/>
    <property type="match status" value="1"/>
</dbReference>
<accession>A0A8K0UTP9</accession>
<dbReference type="InterPro" id="IPR041698">
    <property type="entry name" value="Methyltransf_25"/>
</dbReference>
<feature type="compositionally biased region" description="Polar residues" evidence="1">
    <location>
        <begin position="675"/>
        <end position="688"/>
    </location>
</feature>
<feature type="compositionally biased region" description="Low complexity" evidence="1">
    <location>
        <begin position="45"/>
        <end position="60"/>
    </location>
</feature>
<dbReference type="PANTHER" id="PTHR43591">
    <property type="entry name" value="METHYLTRANSFERASE"/>
    <property type="match status" value="1"/>
</dbReference>
<proteinExistence type="predicted"/>
<dbReference type="Pfam" id="PF13649">
    <property type="entry name" value="Methyltransf_25"/>
    <property type="match status" value="1"/>
</dbReference>
<reference evidence="3" key="1">
    <citation type="journal article" date="2021" name="New Phytol.">
        <title>Evolutionary innovations through gain and loss of genes in the ectomycorrhizal Boletales.</title>
        <authorList>
            <person name="Wu G."/>
            <person name="Miyauchi S."/>
            <person name="Morin E."/>
            <person name="Kuo A."/>
            <person name="Drula E."/>
            <person name="Varga T."/>
            <person name="Kohler A."/>
            <person name="Feng B."/>
            <person name="Cao Y."/>
            <person name="Lipzen A."/>
            <person name="Daum C."/>
            <person name="Hundley H."/>
            <person name="Pangilinan J."/>
            <person name="Johnson J."/>
            <person name="Barry K."/>
            <person name="LaButti K."/>
            <person name="Ng V."/>
            <person name="Ahrendt S."/>
            <person name="Min B."/>
            <person name="Choi I.G."/>
            <person name="Park H."/>
            <person name="Plett J.M."/>
            <person name="Magnuson J."/>
            <person name="Spatafora J.W."/>
            <person name="Nagy L.G."/>
            <person name="Henrissat B."/>
            <person name="Grigoriev I.V."/>
            <person name="Yang Z.L."/>
            <person name="Xu J."/>
            <person name="Martin F.M."/>
        </authorList>
    </citation>
    <scope>NUCLEOTIDE SEQUENCE</scope>
    <source>
        <strain evidence="3">KKN 215</strain>
    </source>
</reference>
<dbReference type="PANTHER" id="PTHR43591:SF24">
    <property type="entry name" value="2-METHOXY-6-POLYPRENYL-1,4-BENZOQUINOL METHYLASE, MITOCHONDRIAL"/>
    <property type="match status" value="1"/>
</dbReference>
<dbReference type="Proteomes" id="UP000813824">
    <property type="component" value="Unassembled WGS sequence"/>
</dbReference>
<feature type="region of interest" description="Disordered" evidence="1">
    <location>
        <begin position="665"/>
        <end position="693"/>
    </location>
</feature>
<dbReference type="OrthoDB" id="2013972at2759"/>